<evidence type="ECO:0000313" key="4">
    <source>
        <dbReference type="Proteomes" id="UP001219355"/>
    </source>
</evidence>
<dbReference type="PANTHER" id="PTHR28208:SF3">
    <property type="entry name" value="PHOSPHATIDATE PHOSPHATASE APP1"/>
    <property type="match status" value="1"/>
</dbReference>
<feature type="region of interest" description="Disordered" evidence="1">
    <location>
        <begin position="469"/>
        <end position="704"/>
    </location>
</feature>
<evidence type="ECO:0000256" key="1">
    <source>
        <dbReference type="SAM" id="MobiDB-lite"/>
    </source>
</evidence>
<sequence>MESKGESYRWGVDGTDEGRERGSKRSKVYNYLRAANELRQTYSAQWTQKAQGALGAARDVSNDFADLQTVRSGDEEMVLFPSYGRRHVGNDNQGGKGNDHGWPGSLDEEDTGRPQSQGMEYWESIWHRYESDNAVVDIDVRGWIYSPNKGPMTRKNRLLIALARKISGIPAPSPSVSGDGRSSGQDDISLEKQAESIAGKQTDIDNQRQSSLLSRDEISAANAQLMDRLRPFLTSPAVGMPATIFFFNDTKSQSRTVLTNDGGHFAVRASLDFVPSHIRVLASETLSAMEEIKIIEPSGVSLISDIDDTIKHSAIMSGAKEIFRNTFVRDFTDLSVLGVREWYSQMANMGVGIHYVSNSPWQLYPLLKSYFSQTGLPPGSFHLKQYSGMLQGIFEPTAERKRPTLERIIQDFPDRHFILVGDSGEADLEIYTDLVVANPGRILGVFIRDVTTPAPNQFFDKSISHLEKPKPLPRSMSWNTFEDTSDSVDKRPPLPPRTFQQESPGITDDSIIKDLIDLETEEKDKNNLPISSRKPPNVKSGPPTPPSKPSKLRGESVETSSSQESDFLTVVRRKPIPPPPAKPRGLSISKNVLSEQKTEGPSSENAATSNPGVSIHPRTKEPPPVPPPRRSGLNNLPKSQSTPPNPPPQLNDTLYFRTPTSASEPPLNRPSASSLSTTIPTSRISTPSLSSSEIPAQSPNKREEAWRRRWVRAKEIFDRRGVVLQSWRVGNDVQERCVRLVRQAQSNIAQGDVNIRS</sequence>
<feature type="compositionally biased region" description="Polar residues" evidence="1">
    <location>
        <begin position="588"/>
        <end position="612"/>
    </location>
</feature>
<dbReference type="AlphaFoldDB" id="A0AAF0DES9"/>
<reference evidence="3" key="1">
    <citation type="submission" date="2023-03" db="EMBL/GenBank/DDBJ databases">
        <title>Emydomyces testavorans Genome Sequence.</title>
        <authorList>
            <person name="Hoyer L."/>
        </authorList>
    </citation>
    <scope>NUCLEOTIDE SEQUENCE</scope>
    <source>
        <strain evidence="3">16-2883</strain>
    </source>
</reference>
<name>A0AAF0DES9_9EURO</name>
<dbReference type="InterPro" id="IPR052935">
    <property type="entry name" value="Mg2+_PAP"/>
</dbReference>
<feature type="compositionally biased region" description="Polar residues" evidence="1">
    <location>
        <begin position="557"/>
        <end position="566"/>
    </location>
</feature>
<accession>A0AAF0DES9</accession>
<dbReference type="Pfam" id="PF09949">
    <property type="entry name" value="APP1_cat"/>
    <property type="match status" value="1"/>
</dbReference>
<organism evidence="3 4">
    <name type="scientific">Emydomyces testavorans</name>
    <dbReference type="NCBI Taxonomy" id="2070801"/>
    <lineage>
        <taxon>Eukaryota</taxon>
        <taxon>Fungi</taxon>
        <taxon>Dikarya</taxon>
        <taxon>Ascomycota</taxon>
        <taxon>Pezizomycotina</taxon>
        <taxon>Eurotiomycetes</taxon>
        <taxon>Eurotiomycetidae</taxon>
        <taxon>Onygenales</taxon>
        <taxon>Nannizziopsiaceae</taxon>
        <taxon>Emydomyces</taxon>
    </lineage>
</organism>
<feature type="domain" description="Phosphatidate phosphatase APP1 catalytic" evidence="2">
    <location>
        <begin position="300"/>
        <end position="449"/>
    </location>
</feature>
<feature type="region of interest" description="Disordered" evidence="1">
    <location>
        <begin position="84"/>
        <end position="116"/>
    </location>
</feature>
<dbReference type="InterPro" id="IPR017210">
    <property type="entry name" value="APP1"/>
</dbReference>
<protein>
    <recommendedName>
        <fullName evidence="2">Phosphatidate phosphatase APP1 catalytic domain-containing protein</fullName>
    </recommendedName>
</protein>
<proteinExistence type="predicted"/>
<dbReference type="GO" id="GO:0008195">
    <property type="term" value="F:phosphatidate phosphatase activity"/>
    <property type="evidence" value="ECO:0007669"/>
    <property type="project" value="InterPro"/>
</dbReference>
<feature type="compositionally biased region" description="Basic and acidic residues" evidence="1">
    <location>
        <begin position="510"/>
        <end position="526"/>
    </location>
</feature>
<dbReference type="PANTHER" id="PTHR28208">
    <property type="entry name" value="PHOSPHATIDATE PHOSPHATASE APP1"/>
    <property type="match status" value="1"/>
</dbReference>
<dbReference type="InterPro" id="IPR019236">
    <property type="entry name" value="APP1_cat"/>
</dbReference>
<dbReference type="GO" id="GO:0030479">
    <property type="term" value="C:actin cortical patch"/>
    <property type="evidence" value="ECO:0007669"/>
    <property type="project" value="TreeGrafter"/>
</dbReference>
<evidence type="ECO:0000313" key="3">
    <source>
        <dbReference type="EMBL" id="WEW56839.1"/>
    </source>
</evidence>
<gene>
    <name evidence="3" type="ORF">PRK78_002294</name>
</gene>
<keyword evidence="4" id="KW-1185">Reference proteome</keyword>
<evidence type="ECO:0000259" key="2">
    <source>
        <dbReference type="Pfam" id="PF09949"/>
    </source>
</evidence>
<feature type="region of interest" description="Disordered" evidence="1">
    <location>
        <begin position="1"/>
        <end position="24"/>
    </location>
</feature>
<dbReference type="Proteomes" id="UP001219355">
    <property type="component" value="Chromosome 1"/>
</dbReference>
<dbReference type="EMBL" id="CP120627">
    <property type="protein sequence ID" value="WEW56839.1"/>
    <property type="molecule type" value="Genomic_DNA"/>
</dbReference>
<feature type="compositionally biased region" description="Low complexity" evidence="1">
    <location>
        <begin position="673"/>
        <end position="692"/>
    </location>
</feature>
<dbReference type="PIRSF" id="PIRSF037464">
    <property type="entry name" value="UCP037464_APP1"/>
    <property type="match status" value="1"/>
</dbReference>